<reference evidence="1" key="1">
    <citation type="submission" date="2022-07" db="EMBL/GenBank/DDBJ databases">
        <title>Phylogenomic reconstructions and comparative analyses of Kickxellomycotina fungi.</title>
        <authorList>
            <person name="Reynolds N.K."/>
            <person name="Stajich J.E."/>
            <person name="Barry K."/>
            <person name="Grigoriev I.V."/>
            <person name="Crous P."/>
            <person name="Smith M.E."/>
        </authorList>
    </citation>
    <scope>NUCLEOTIDE SEQUENCE</scope>
    <source>
        <strain evidence="1">NBRC 100468</strain>
    </source>
</reference>
<evidence type="ECO:0000313" key="1">
    <source>
        <dbReference type="EMBL" id="KAJ1921420.1"/>
    </source>
</evidence>
<keyword evidence="2" id="KW-1185">Reference proteome</keyword>
<accession>A0A9W8DWQ3</accession>
<dbReference type="Proteomes" id="UP001150538">
    <property type="component" value="Unassembled WGS sequence"/>
</dbReference>
<proteinExistence type="predicted"/>
<gene>
    <name evidence="1" type="ORF">H4219_000737</name>
</gene>
<sequence length="128" mass="13401">MMKNKNSDIGGDLASIVRAVVAAAAAAKTTISSTREDNQRPQGTEGVDAEAKLLGIGLLSEALDKYEQCTKTDNTSSPLSSASAAPGLDVAKCWLILQAKHGYLQALVDSIVATLSSVYVQVSNMEMN</sequence>
<name>A0A9W8DWQ3_9FUNG</name>
<organism evidence="1 2">
    <name type="scientific">Mycoemilia scoparia</name>
    <dbReference type="NCBI Taxonomy" id="417184"/>
    <lineage>
        <taxon>Eukaryota</taxon>
        <taxon>Fungi</taxon>
        <taxon>Fungi incertae sedis</taxon>
        <taxon>Zoopagomycota</taxon>
        <taxon>Kickxellomycotina</taxon>
        <taxon>Kickxellomycetes</taxon>
        <taxon>Kickxellales</taxon>
        <taxon>Kickxellaceae</taxon>
        <taxon>Mycoemilia</taxon>
    </lineage>
</organism>
<comment type="caution">
    <text evidence="1">The sequence shown here is derived from an EMBL/GenBank/DDBJ whole genome shotgun (WGS) entry which is preliminary data.</text>
</comment>
<dbReference type="EMBL" id="JANBPU010000005">
    <property type="protein sequence ID" value="KAJ1921420.1"/>
    <property type="molecule type" value="Genomic_DNA"/>
</dbReference>
<dbReference type="AlphaFoldDB" id="A0A9W8DWQ3"/>
<evidence type="ECO:0000313" key="2">
    <source>
        <dbReference type="Proteomes" id="UP001150538"/>
    </source>
</evidence>
<protein>
    <submittedName>
        <fullName evidence="1">Uncharacterized protein</fullName>
    </submittedName>
</protein>